<dbReference type="RefSeq" id="WP_069960488.1">
    <property type="nucleotide sequence ID" value="NZ_CP016094.1"/>
</dbReference>
<dbReference type="OrthoDB" id="179046at2"/>
<evidence type="ECO:0000259" key="1">
    <source>
        <dbReference type="Pfam" id="PF14238"/>
    </source>
</evidence>
<feature type="domain" description="DUF4340" evidence="1">
    <location>
        <begin position="374"/>
        <end position="555"/>
    </location>
</feature>
<evidence type="ECO:0000313" key="3">
    <source>
        <dbReference type="Proteomes" id="UP000095228"/>
    </source>
</evidence>
<name>A0A1I7PHL1_9BACT</name>
<dbReference type="Pfam" id="PF14238">
    <property type="entry name" value="DUF4340"/>
    <property type="match status" value="2"/>
</dbReference>
<reference evidence="2 3" key="1">
    <citation type="submission" date="2016-06" db="EMBL/GenBank/DDBJ databases">
        <title>Three novel species with peptidoglycan cell walls form the new genus Lacunisphaera gen. nov. in the family Opitutaceae of the verrucomicrobial subdivision 4.</title>
        <authorList>
            <person name="Rast P."/>
            <person name="Gloeckner I."/>
            <person name="Jogler M."/>
            <person name="Boedeker C."/>
            <person name="Jeske O."/>
            <person name="Wiegand S."/>
            <person name="Reinhardt R."/>
            <person name="Schumann P."/>
            <person name="Rohde M."/>
            <person name="Spring S."/>
            <person name="Gloeckner F.O."/>
            <person name="Jogler C."/>
        </authorList>
    </citation>
    <scope>NUCLEOTIDE SEQUENCE [LARGE SCALE GENOMIC DNA]</scope>
    <source>
        <strain evidence="2 3">IG16b</strain>
    </source>
</reference>
<organism evidence="2 3">
    <name type="scientific">Lacunisphaera limnophila</name>
    <dbReference type="NCBI Taxonomy" id="1838286"/>
    <lineage>
        <taxon>Bacteria</taxon>
        <taxon>Pseudomonadati</taxon>
        <taxon>Verrucomicrobiota</taxon>
        <taxon>Opitutia</taxon>
        <taxon>Opitutales</taxon>
        <taxon>Opitutaceae</taxon>
        <taxon>Lacunisphaera</taxon>
    </lineage>
</organism>
<dbReference type="EMBL" id="CP016094">
    <property type="protein sequence ID" value="AOS43097.1"/>
    <property type="molecule type" value="Genomic_DNA"/>
</dbReference>
<accession>A0A1I7PHL1</accession>
<dbReference type="AlphaFoldDB" id="A0A1I7PHL1"/>
<proteinExistence type="predicted"/>
<feature type="domain" description="DUF4340" evidence="1">
    <location>
        <begin position="70"/>
        <end position="249"/>
    </location>
</feature>
<dbReference type="KEGG" id="obg:Verru16b_00138"/>
<dbReference type="STRING" id="1838286.Verru16b_00138"/>
<sequence>MRSKVTVVLLFLNVVLFFYIFRFEEKWRAERATLEARRRVLPAEIASLESFTRTTSDGATVKLEKKGDAWWLTAPYEWPANPNAVSRLHNELQFLEHETSFLVADLPKSGQTLADYGLAEPALTVDLTAAGKSFRLLIGADTRTGNRLYLLSPDTERIHVVSRSLAESVGMALADLRTDTLFTIPVFEVRSLNIQTGPPSNLKVRLRRDNASRWGFETPILARANKANVEVTINALNALTAKSFLDRSEADRTGLDSPSLRVTFEGNARRETLLLGSAATPGEYYARFEDKNVVFTTAVPAHLLEVLRASQDELRDRHVLDFDPATVTSLNLRAPNQPALSLQKLETAPASGGPAVAAPAPGAWQLITRADGQAPVTTAADPDVIRDLLGRLERLSVVKFLSDAPSAADVEKYGFTEPEREITLGLTTGGGLDGRAPSTLVLQVGVDPGTTGTAFARLTNPPFVYEILPDIIEDTPVLARHFRHRLLRKLPEGALLTTVSLVDLTTGTPVFAQKIKEGEQTWTATLAATPEATRPALAAILAQLTELRAAAFTADAFSPDHADTPEGNRPWRYRLDYSVTFNGGPEIPASLLLTERLGGMTLVAGTADFGGVVFTVTQPLLDALFALTYTATQDPGPVEPAAASPAPAAPKN</sequence>
<gene>
    <name evidence="2" type="ORF">Verru16b_00138</name>
</gene>
<keyword evidence="3" id="KW-1185">Reference proteome</keyword>
<dbReference type="Proteomes" id="UP000095228">
    <property type="component" value="Chromosome"/>
</dbReference>
<evidence type="ECO:0000313" key="2">
    <source>
        <dbReference type="EMBL" id="AOS43097.1"/>
    </source>
</evidence>
<dbReference type="InterPro" id="IPR025641">
    <property type="entry name" value="DUF4340"/>
</dbReference>
<protein>
    <recommendedName>
        <fullName evidence="1">DUF4340 domain-containing protein</fullName>
    </recommendedName>
</protein>